<dbReference type="Pfam" id="PF07250">
    <property type="entry name" value="Glyoxal_oxid_N"/>
    <property type="match status" value="1"/>
</dbReference>
<accession>A0A427YFG6</accession>
<keyword evidence="1" id="KW-0732">Signal</keyword>
<evidence type="ECO:0000259" key="3">
    <source>
        <dbReference type="Pfam" id="PF09118"/>
    </source>
</evidence>
<reference evidence="4 5" key="1">
    <citation type="submission" date="2018-11" db="EMBL/GenBank/DDBJ databases">
        <title>Genome sequence of Saitozyma podzolica DSM 27192.</title>
        <authorList>
            <person name="Aliyu H."/>
            <person name="Gorte O."/>
            <person name="Ochsenreither K."/>
        </authorList>
    </citation>
    <scope>NUCLEOTIDE SEQUENCE [LARGE SCALE GENOMIC DNA]</scope>
    <source>
        <strain evidence="4 5">DSM 27192</strain>
    </source>
</reference>
<dbReference type="InterPro" id="IPR037293">
    <property type="entry name" value="Gal_Oxidase_central_sf"/>
</dbReference>
<dbReference type="EMBL" id="RSCD01000012">
    <property type="protein sequence ID" value="RSH89925.1"/>
    <property type="molecule type" value="Genomic_DNA"/>
</dbReference>
<dbReference type="CDD" id="cd02851">
    <property type="entry name" value="E_set_GO_C"/>
    <property type="match status" value="1"/>
</dbReference>
<dbReference type="Proteomes" id="UP000279259">
    <property type="component" value="Unassembled WGS sequence"/>
</dbReference>
<evidence type="ECO:0000256" key="1">
    <source>
        <dbReference type="ARBA" id="ARBA00022729"/>
    </source>
</evidence>
<name>A0A427YFG6_9TREE</name>
<sequence length="617" mass="66064">MIKRSSNGPMPLQFQEVGDTGISAQMMFLSQSGKVYVLDKAENNPVNVTGKYGAHPAWGAEYDPNTNTSYTLDGVATNTSGAYDDTDGGTAIRMLDPCSDESCNWLQGETSFNTSAPDTGSWLQMTGRRFYPMVEVLEDGTLIVIGGDTLGGYVNTAAQDNPTYEFFPPRGAAQAFPLQFLSDTLPLNLYALTWLMPSGLLFMQANRSTILLNYTSQATVNLPDMPYAARVYPASAASAMLPLTPDNNYEVTILFCGGSNPPQWGNDQGPGFNITTVAADNTCVRISPESNNTQYQDDDFMSEGRSMGQFVYLPDGTLWLGGGVGMGTAGYGAGMSIGQSYGQNPVYMPAVYNHSASPGSRWNRTGLTASNNERMYHSTSVLLPDSSILISGSNPNADFTTVQWRTRTDTERWYPWFYNNPRPILSNPPSSLSYGGDSFDLPLGSLTDEGTVATAKVVLIRGSFHTHVVGFGYRFLQLQSTYTIDMSSGNATLHVSQLPGNPGPTLFQPGPALMFLVVDNVPSIGQWIMVGTGELGPQPTQANAPLPASQIKAVQNAGGNSAPSTAYPSIAAATSNSAAERLAFPPFPSPSTTFTLKPLLLGLFCGVVVIKWGSVSI</sequence>
<evidence type="ECO:0000259" key="2">
    <source>
        <dbReference type="Pfam" id="PF07250"/>
    </source>
</evidence>
<dbReference type="InterPro" id="IPR011043">
    <property type="entry name" value="Gal_Oxase/kelch_b-propeller"/>
</dbReference>
<dbReference type="STRING" id="1890683.A0A427YFG6"/>
<dbReference type="SUPFAM" id="SSF50965">
    <property type="entry name" value="Galactose oxidase, central domain"/>
    <property type="match status" value="1"/>
</dbReference>
<evidence type="ECO:0000313" key="5">
    <source>
        <dbReference type="Proteomes" id="UP000279259"/>
    </source>
</evidence>
<organism evidence="4 5">
    <name type="scientific">Saitozyma podzolica</name>
    <dbReference type="NCBI Taxonomy" id="1890683"/>
    <lineage>
        <taxon>Eukaryota</taxon>
        <taxon>Fungi</taxon>
        <taxon>Dikarya</taxon>
        <taxon>Basidiomycota</taxon>
        <taxon>Agaricomycotina</taxon>
        <taxon>Tremellomycetes</taxon>
        <taxon>Tremellales</taxon>
        <taxon>Trimorphomycetaceae</taxon>
        <taxon>Saitozyma</taxon>
    </lineage>
</organism>
<evidence type="ECO:0000313" key="4">
    <source>
        <dbReference type="EMBL" id="RSH89925.1"/>
    </source>
</evidence>
<keyword evidence="5" id="KW-1185">Reference proteome</keyword>
<dbReference type="Pfam" id="PF09118">
    <property type="entry name" value="GO-like_E_set"/>
    <property type="match status" value="1"/>
</dbReference>
<dbReference type="OrthoDB" id="2019572at2759"/>
<feature type="domain" description="Glyoxal oxidase N-terminal" evidence="2">
    <location>
        <begin position="71"/>
        <end position="416"/>
    </location>
</feature>
<dbReference type="Gene3D" id="2.60.40.10">
    <property type="entry name" value="Immunoglobulins"/>
    <property type="match status" value="1"/>
</dbReference>
<dbReference type="SUPFAM" id="SSF81296">
    <property type="entry name" value="E set domains"/>
    <property type="match status" value="1"/>
</dbReference>
<dbReference type="PANTHER" id="PTHR32208">
    <property type="entry name" value="SECRETED PROTEIN-RELATED"/>
    <property type="match status" value="1"/>
</dbReference>
<comment type="caution">
    <text evidence="4">The sequence shown here is derived from an EMBL/GenBank/DDBJ whole genome shotgun (WGS) entry which is preliminary data.</text>
</comment>
<dbReference type="PANTHER" id="PTHR32208:SF21">
    <property type="entry name" value="LOW QUALITY PROTEIN: ALDEHYDE OXIDASE GLOX-LIKE"/>
    <property type="match status" value="1"/>
</dbReference>
<dbReference type="InterPro" id="IPR014756">
    <property type="entry name" value="Ig_E-set"/>
</dbReference>
<dbReference type="InterPro" id="IPR009880">
    <property type="entry name" value="Glyoxal_oxidase_N"/>
</dbReference>
<evidence type="ECO:0008006" key="6">
    <source>
        <dbReference type="Google" id="ProtNLM"/>
    </source>
</evidence>
<dbReference type="InterPro" id="IPR015202">
    <property type="entry name" value="GO-like_E_set"/>
</dbReference>
<proteinExistence type="predicted"/>
<dbReference type="Gene3D" id="2.130.10.80">
    <property type="entry name" value="Galactose oxidase/kelch, beta-propeller"/>
    <property type="match status" value="1"/>
</dbReference>
<gene>
    <name evidence="4" type="ORF">EHS25_001911</name>
</gene>
<protein>
    <recommendedName>
        <fullName evidence="6">Glyoxal oxidase N-terminal domain-containing protein</fullName>
    </recommendedName>
</protein>
<dbReference type="InterPro" id="IPR013783">
    <property type="entry name" value="Ig-like_fold"/>
</dbReference>
<dbReference type="AlphaFoldDB" id="A0A427YFG6"/>
<feature type="domain" description="Galactose oxidase-like Early set" evidence="3">
    <location>
        <begin position="422"/>
        <end position="530"/>
    </location>
</feature>